<keyword evidence="3" id="KW-1185">Reference proteome</keyword>
<dbReference type="AlphaFoldDB" id="A0A7Y9IW88"/>
<dbReference type="GO" id="GO:0008233">
    <property type="term" value="F:peptidase activity"/>
    <property type="evidence" value="ECO:0007669"/>
    <property type="project" value="UniProtKB-KW"/>
</dbReference>
<dbReference type="RefSeq" id="WP_179587865.1">
    <property type="nucleotide sequence ID" value="NZ_JACBYR010000001.1"/>
</dbReference>
<keyword evidence="1" id="KW-0472">Membrane</keyword>
<name>A0A7Y9IW88_9BURK</name>
<reference evidence="2 3" key="1">
    <citation type="submission" date="2020-07" db="EMBL/GenBank/DDBJ databases">
        <title>Genomic Encyclopedia of Type Strains, Phase IV (KMG-V): Genome sequencing to study the core and pangenomes of soil and plant-associated prokaryotes.</title>
        <authorList>
            <person name="Whitman W."/>
        </authorList>
    </citation>
    <scope>NUCLEOTIDE SEQUENCE [LARGE SCALE GENOMIC DNA]</scope>
    <source>
        <strain evidence="2 3">SAS40</strain>
    </source>
</reference>
<gene>
    <name evidence="2" type="ORF">FHW18_003409</name>
</gene>
<evidence type="ECO:0000313" key="3">
    <source>
        <dbReference type="Proteomes" id="UP000542125"/>
    </source>
</evidence>
<proteinExistence type="predicted"/>
<dbReference type="EMBL" id="JACBYR010000001">
    <property type="protein sequence ID" value="NYE84138.1"/>
    <property type="molecule type" value="Genomic_DNA"/>
</dbReference>
<keyword evidence="1" id="KW-1133">Transmembrane helix</keyword>
<accession>A0A7Y9IW88</accession>
<evidence type="ECO:0000313" key="2">
    <source>
        <dbReference type="EMBL" id="NYE84138.1"/>
    </source>
</evidence>
<dbReference type="GO" id="GO:0006508">
    <property type="term" value="P:proteolysis"/>
    <property type="evidence" value="ECO:0007669"/>
    <property type="project" value="UniProtKB-KW"/>
</dbReference>
<evidence type="ECO:0000256" key="1">
    <source>
        <dbReference type="SAM" id="Phobius"/>
    </source>
</evidence>
<organism evidence="2 3">
    <name type="scientific">Pigmentiphaga litoralis</name>
    <dbReference type="NCBI Taxonomy" id="516702"/>
    <lineage>
        <taxon>Bacteria</taxon>
        <taxon>Pseudomonadati</taxon>
        <taxon>Pseudomonadota</taxon>
        <taxon>Betaproteobacteria</taxon>
        <taxon>Burkholderiales</taxon>
        <taxon>Alcaligenaceae</taxon>
        <taxon>Pigmentiphaga</taxon>
    </lineage>
</organism>
<protein>
    <submittedName>
        <fullName evidence="2">Membrane protein implicated in regulation of membrane protease activity</fullName>
    </submittedName>
</protein>
<keyword evidence="2" id="KW-0645">Protease</keyword>
<dbReference type="Proteomes" id="UP000542125">
    <property type="component" value="Unassembled WGS sequence"/>
</dbReference>
<keyword evidence="2" id="KW-0378">Hydrolase</keyword>
<feature type="transmembrane region" description="Helical" evidence="1">
    <location>
        <begin position="75"/>
        <end position="96"/>
    </location>
</feature>
<keyword evidence="1" id="KW-0812">Transmembrane</keyword>
<comment type="caution">
    <text evidence="2">The sequence shown here is derived from an EMBL/GenBank/DDBJ whole genome shotgun (WGS) entry which is preliminary data.</text>
</comment>
<sequence length="105" mass="10775">MPTFLALLGAPTAALTALTIMYALVPVSCGWQTNAALLACSLIAFVFTVIATVLAWRDWRAGAPASAQVSGNRPFLALVGTCVGAMSALSLLALSIPPLLLSACR</sequence>
<feature type="transmembrane region" description="Helical" evidence="1">
    <location>
        <begin position="35"/>
        <end position="55"/>
    </location>
</feature>